<protein>
    <submittedName>
        <fullName evidence="1">Uncharacterized protein conserved in bacteria</fullName>
    </submittedName>
</protein>
<dbReference type="Pfam" id="PF07310">
    <property type="entry name" value="PAS_5"/>
    <property type="match status" value="1"/>
</dbReference>
<evidence type="ECO:0000313" key="2">
    <source>
        <dbReference type="Proteomes" id="UP000254701"/>
    </source>
</evidence>
<dbReference type="InterPro" id="IPR009922">
    <property type="entry name" value="DUF1457"/>
</dbReference>
<dbReference type="RefSeq" id="WP_115733843.1">
    <property type="nucleotide sequence ID" value="NZ_BAAAVY010000002.1"/>
</dbReference>
<name>A0A380WN30_AMIAI</name>
<reference evidence="1 2" key="1">
    <citation type="submission" date="2018-06" db="EMBL/GenBank/DDBJ databases">
        <authorList>
            <consortium name="Pathogen Informatics"/>
            <person name="Doyle S."/>
        </authorList>
    </citation>
    <scope>NUCLEOTIDE SEQUENCE [LARGE SCALE GENOMIC DNA]</scope>
    <source>
        <strain evidence="1 2">NCTC10684</strain>
    </source>
</reference>
<organism evidence="1 2">
    <name type="scientific">Aminobacter aminovorans</name>
    <name type="common">Chelatobacter heintzii</name>
    <dbReference type="NCBI Taxonomy" id="83263"/>
    <lineage>
        <taxon>Bacteria</taxon>
        <taxon>Pseudomonadati</taxon>
        <taxon>Pseudomonadota</taxon>
        <taxon>Alphaproteobacteria</taxon>
        <taxon>Hyphomicrobiales</taxon>
        <taxon>Phyllobacteriaceae</taxon>
        <taxon>Aminobacter</taxon>
    </lineage>
</organism>
<dbReference type="EMBL" id="UFSM01000001">
    <property type="protein sequence ID" value="SUU90248.1"/>
    <property type="molecule type" value="Genomic_DNA"/>
</dbReference>
<evidence type="ECO:0000313" key="1">
    <source>
        <dbReference type="EMBL" id="SUU90248.1"/>
    </source>
</evidence>
<sequence>MKQKGSLALFQYWNRLRDGRPAPKRTEVEPAEIKALLADTFILERDTRGEAVFRLAGTRLCATFGRELKGFSFPSLWRQKDQRLMARLAYGVFQQKSVVVINFEGFTSSLRTTSFEMLLLPLDGGVENPRSLGVLSSVDRPFWLGSDPLTDASIESVRVVDPDLEPMFLRNRPAVTVPSLAPSDTALSGEPNPLDGARRIRHLFVLEGGREE</sequence>
<dbReference type="PIRSF" id="PIRSF031878">
    <property type="entry name" value="UCP031878"/>
    <property type="match status" value="1"/>
</dbReference>
<gene>
    <name evidence="1" type="ORF">NCTC10684_03501</name>
</gene>
<accession>A0A380WN30</accession>
<dbReference type="Proteomes" id="UP000254701">
    <property type="component" value="Unassembled WGS sequence"/>
</dbReference>
<dbReference type="OrthoDB" id="8480244at2"/>
<proteinExistence type="predicted"/>
<dbReference type="AlphaFoldDB" id="A0A380WN30"/>